<dbReference type="Pfam" id="PF12146">
    <property type="entry name" value="Hydrolase_4"/>
    <property type="match status" value="1"/>
</dbReference>
<dbReference type="InterPro" id="IPR022742">
    <property type="entry name" value="Hydrolase_4"/>
</dbReference>
<keyword evidence="4" id="KW-0378">Hydrolase</keyword>
<evidence type="ECO:0000313" key="4">
    <source>
        <dbReference type="EMBL" id="GES78377.1"/>
    </source>
</evidence>
<keyword evidence="5" id="KW-1185">Reference proteome</keyword>
<proteinExistence type="predicted"/>
<reference evidence="4" key="2">
    <citation type="submission" date="2019-10" db="EMBL/GenBank/DDBJ databases">
        <title>Conservation and host-specific expression of non-tandemly repeated heterogenous ribosome RNA gene in arbuscular mycorrhizal fungi.</title>
        <authorList>
            <person name="Maeda T."/>
            <person name="Kobayashi Y."/>
            <person name="Nakagawa T."/>
            <person name="Ezawa T."/>
            <person name="Yamaguchi K."/>
            <person name="Bino T."/>
            <person name="Nishimoto Y."/>
            <person name="Shigenobu S."/>
            <person name="Kawaguchi M."/>
        </authorList>
    </citation>
    <scope>NUCLEOTIDE SEQUENCE</scope>
    <source>
        <strain evidence="4">HR1</strain>
    </source>
</reference>
<reference evidence="3 5" key="1">
    <citation type="submission" date="2017-11" db="EMBL/GenBank/DDBJ databases">
        <title>The genome of Rhizophagus clarus HR1 reveals common genetic basis of auxotrophy among arbuscular mycorrhizal fungi.</title>
        <authorList>
            <person name="Kobayashi Y."/>
        </authorList>
    </citation>
    <scope>NUCLEOTIDE SEQUENCE [LARGE SCALE GENOMIC DNA]</scope>
    <source>
        <strain evidence="3 5">HR1</strain>
    </source>
</reference>
<dbReference type="OrthoDB" id="10249433at2759"/>
<dbReference type="AlphaFoldDB" id="A0A2Z6Q542"/>
<dbReference type="GO" id="GO:0016787">
    <property type="term" value="F:hydrolase activity"/>
    <property type="evidence" value="ECO:0007669"/>
    <property type="project" value="UniProtKB-KW"/>
</dbReference>
<dbReference type="InterPro" id="IPR051044">
    <property type="entry name" value="MAG_DAG_Lipase"/>
</dbReference>
<dbReference type="Proteomes" id="UP000247702">
    <property type="component" value="Unassembled WGS sequence"/>
</dbReference>
<protein>
    <submittedName>
        <fullName evidence="4">Alpha/beta hydrolase protein</fullName>
    </submittedName>
</protein>
<feature type="domain" description="Serine aminopeptidase S33" evidence="2">
    <location>
        <begin position="33"/>
        <end position="274"/>
    </location>
</feature>
<dbReference type="PANTHER" id="PTHR11614">
    <property type="entry name" value="PHOSPHOLIPASE-RELATED"/>
    <property type="match status" value="1"/>
</dbReference>
<dbReference type="STRING" id="94130.A0A2Z6Q542"/>
<dbReference type="SUPFAM" id="SSF53474">
    <property type="entry name" value="alpha/beta-Hydrolases"/>
    <property type="match status" value="1"/>
</dbReference>
<sequence length="321" mass="35866">MSSVDSVNVIEEWVARPDGVVIYTRKWVSVIDPPIATVVFLHGFGDHVNRYNHVFERFSLKGVEVLGFDQRGFGKTAVRNKNPGQTGGWRVATEDITSFIIANRRQNVPQFLFGHSMGGGLAANYASDGPERNNLAGVILSSPLIALAPQARVPRSALALVNALSKVAPNFTIPVMSLDKKYISRNPKEIERYQKDELIHRNGSLRSLVDISYGTRSVLKEKYKTITLPFYICFGSADGINDINAAKEFFDKIPSKEKTWREWPGFYHEMHYEDERYMVIDDYLSWILNRATSNSNKNNVQISTSNSSSAISSSPLALASA</sequence>
<dbReference type="InterPro" id="IPR029058">
    <property type="entry name" value="AB_hydrolase_fold"/>
</dbReference>
<comment type="caution">
    <text evidence="3">The sequence shown here is derived from an EMBL/GenBank/DDBJ whole genome shotgun (WGS) entry which is preliminary data.</text>
</comment>
<feature type="compositionally biased region" description="Low complexity" evidence="1">
    <location>
        <begin position="303"/>
        <end position="321"/>
    </location>
</feature>
<dbReference type="EMBL" id="BEXD01000191">
    <property type="protein sequence ID" value="GBB85120.1"/>
    <property type="molecule type" value="Genomic_DNA"/>
</dbReference>
<dbReference type="Proteomes" id="UP000615446">
    <property type="component" value="Unassembled WGS sequence"/>
</dbReference>
<gene>
    <name evidence="4" type="ORF">RCL2_000568100</name>
    <name evidence="3" type="ORF">RclHR1_01170004</name>
</gene>
<dbReference type="Gene3D" id="3.40.50.1820">
    <property type="entry name" value="alpha/beta hydrolase"/>
    <property type="match status" value="1"/>
</dbReference>
<accession>A0A2Z6Q542</accession>
<feature type="region of interest" description="Disordered" evidence="1">
    <location>
        <begin position="298"/>
        <end position="321"/>
    </location>
</feature>
<evidence type="ECO:0000313" key="5">
    <source>
        <dbReference type="Proteomes" id="UP000247702"/>
    </source>
</evidence>
<name>A0A2Z6Q542_9GLOM</name>
<evidence type="ECO:0000313" key="3">
    <source>
        <dbReference type="EMBL" id="GBB85120.1"/>
    </source>
</evidence>
<dbReference type="EMBL" id="BLAL01000037">
    <property type="protein sequence ID" value="GES78377.1"/>
    <property type="molecule type" value="Genomic_DNA"/>
</dbReference>
<organism evidence="3 5">
    <name type="scientific">Rhizophagus clarus</name>
    <dbReference type="NCBI Taxonomy" id="94130"/>
    <lineage>
        <taxon>Eukaryota</taxon>
        <taxon>Fungi</taxon>
        <taxon>Fungi incertae sedis</taxon>
        <taxon>Mucoromycota</taxon>
        <taxon>Glomeromycotina</taxon>
        <taxon>Glomeromycetes</taxon>
        <taxon>Glomerales</taxon>
        <taxon>Glomeraceae</taxon>
        <taxon>Rhizophagus</taxon>
    </lineage>
</organism>
<evidence type="ECO:0000256" key="1">
    <source>
        <dbReference type="SAM" id="MobiDB-lite"/>
    </source>
</evidence>
<evidence type="ECO:0000259" key="2">
    <source>
        <dbReference type="Pfam" id="PF12146"/>
    </source>
</evidence>